<accession>A0A420W166</accession>
<organism evidence="5 6">
    <name type="scientific">Sphingobacterium puteale</name>
    <dbReference type="NCBI Taxonomy" id="2420510"/>
    <lineage>
        <taxon>Bacteria</taxon>
        <taxon>Pseudomonadati</taxon>
        <taxon>Bacteroidota</taxon>
        <taxon>Sphingobacteriia</taxon>
        <taxon>Sphingobacteriales</taxon>
        <taxon>Sphingobacteriaceae</taxon>
        <taxon>Sphingobacterium</taxon>
    </lineage>
</organism>
<dbReference type="SUPFAM" id="SSF88659">
    <property type="entry name" value="Sigma3 and sigma4 domains of RNA polymerase sigma factors"/>
    <property type="match status" value="1"/>
</dbReference>
<sequence>MGEDPFEILVKEPERGLRLIMGKHGSQLKNRIRNIVNNDDELVKDVVSETLTTLFVQREKVAICKDPFAWMMAIARNIALKMLRQEKKNQKIAIDELRIVPHSQDIEADLHYQEMLEAVLSKAEQLTPMEKKIFIDAKVHGMDNKELEIRHDLRPQRIRNLLSTALAKIRRLLKGS</sequence>
<proteinExistence type="inferred from homology"/>
<reference evidence="5 6" key="1">
    <citation type="submission" date="2018-10" db="EMBL/GenBank/DDBJ databases">
        <title>Sphingobacterium sp. M05W1-28.</title>
        <authorList>
            <person name="Cai H."/>
        </authorList>
    </citation>
    <scope>NUCLEOTIDE SEQUENCE [LARGE SCALE GENOMIC DNA]</scope>
    <source>
        <strain evidence="5 6">M05W1-28</strain>
    </source>
</reference>
<dbReference type="InterPro" id="IPR036388">
    <property type="entry name" value="WH-like_DNA-bd_sf"/>
</dbReference>
<dbReference type="RefSeq" id="WP_121122154.1">
    <property type="nucleotide sequence ID" value="NZ_RBWS01000005.1"/>
</dbReference>
<dbReference type="InterPro" id="IPR039425">
    <property type="entry name" value="RNA_pol_sigma-70-like"/>
</dbReference>
<keyword evidence="3" id="KW-0731">Sigma factor</keyword>
<name>A0A420W166_9SPHI</name>
<dbReference type="Gene3D" id="1.10.1740.10">
    <property type="match status" value="1"/>
</dbReference>
<dbReference type="Proteomes" id="UP000282423">
    <property type="component" value="Unassembled WGS sequence"/>
</dbReference>
<dbReference type="InterPro" id="IPR013325">
    <property type="entry name" value="RNA_pol_sigma_r2"/>
</dbReference>
<dbReference type="NCBIfam" id="TIGR02937">
    <property type="entry name" value="sigma70-ECF"/>
    <property type="match status" value="1"/>
</dbReference>
<evidence type="ECO:0000256" key="4">
    <source>
        <dbReference type="ARBA" id="ARBA00023163"/>
    </source>
</evidence>
<evidence type="ECO:0000256" key="3">
    <source>
        <dbReference type="ARBA" id="ARBA00023082"/>
    </source>
</evidence>
<dbReference type="InterPro" id="IPR013324">
    <property type="entry name" value="RNA_pol_sigma_r3/r4-like"/>
</dbReference>
<dbReference type="OrthoDB" id="707678at2"/>
<keyword evidence="6" id="KW-1185">Reference proteome</keyword>
<protein>
    <submittedName>
        <fullName evidence="5">Sigma-70 family RNA polymerase sigma factor</fullName>
    </submittedName>
</protein>
<dbReference type="SUPFAM" id="SSF88946">
    <property type="entry name" value="Sigma2 domain of RNA polymerase sigma factors"/>
    <property type="match status" value="1"/>
</dbReference>
<evidence type="ECO:0000256" key="2">
    <source>
        <dbReference type="ARBA" id="ARBA00023015"/>
    </source>
</evidence>
<evidence type="ECO:0000313" key="5">
    <source>
        <dbReference type="EMBL" id="RKO72297.1"/>
    </source>
</evidence>
<dbReference type="AlphaFoldDB" id="A0A420W166"/>
<dbReference type="PANTHER" id="PTHR43133">
    <property type="entry name" value="RNA POLYMERASE ECF-TYPE SIGMA FACTO"/>
    <property type="match status" value="1"/>
</dbReference>
<dbReference type="GO" id="GO:0006352">
    <property type="term" value="P:DNA-templated transcription initiation"/>
    <property type="evidence" value="ECO:0007669"/>
    <property type="project" value="InterPro"/>
</dbReference>
<comment type="similarity">
    <text evidence="1">Belongs to the sigma-70 factor family. ECF subfamily.</text>
</comment>
<dbReference type="PANTHER" id="PTHR43133:SF46">
    <property type="entry name" value="RNA POLYMERASE SIGMA-70 FACTOR ECF SUBFAMILY"/>
    <property type="match status" value="1"/>
</dbReference>
<dbReference type="Gene3D" id="1.10.10.10">
    <property type="entry name" value="Winged helix-like DNA-binding domain superfamily/Winged helix DNA-binding domain"/>
    <property type="match status" value="1"/>
</dbReference>
<evidence type="ECO:0000313" key="6">
    <source>
        <dbReference type="Proteomes" id="UP000282423"/>
    </source>
</evidence>
<dbReference type="EMBL" id="RBWS01000005">
    <property type="protein sequence ID" value="RKO72297.1"/>
    <property type="molecule type" value="Genomic_DNA"/>
</dbReference>
<dbReference type="InterPro" id="IPR014284">
    <property type="entry name" value="RNA_pol_sigma-70_dom"/>
</dbReference>
<evidence type="ECO:0000256" key="1">
    <source>
        <dbReference type="ARBA" id="ARBA00010641"/>
    </source>
</evidence>
<keyword evidence="2" id="KW-0805">Transcription regulation</keyword>
<keyword evidence="4" id="KW-0804">Transcription</keyword>
<gene>
    <name evidence="5" type="ORF">D7322_05700</name>
</gene>
<comment type="caution">
    <text evidence="5">The sequence shown here is derived from an EMBL/GenBank/DDBJ whole genome shotgun (WGS) entry which is preliminary data.</text>
</comment>
<dbReference type="GO" id="GO:0016987">
    <property type="term" value="F:sigma factor activity"/>
    <property type="evidence" value="ECO:0007669"/>
    <property type="project" value="UniProtKB-KW"/>
</dbReference>